<name>A0A1M3KWY6_9BACT</name>
<evidence type="ECO:0000256" key="1">
    <source>
        <dbReference type="SAM" id="SignalP"/>
    </source>
</evidence>
<reference evidence="2 3" key="1">
    <citation type="submission" date="2016-09" db="EMBL/GenBank/DDBJ databases">
        <title>Genome-resolved meta-omics ties microbial dynamics to process performance in biotechnology for thiocyanate degradation.</title>
        <authorList>
            <person name="Kantor R.S."/>
            <person name="Huddy R.J."/>
            <person name="Iyer R."/>
            <person name="Thomas B.C."/>
            <person name="Brown C.T."/>
            <person name="Anantharaman K."/>
            <person name="Tringe S."/>
            <person name="Hettich R.L."/>
            <person name="Harrison S.T."/>
            <person name="Banfield J.F."/>
        </authorList>
    </citation>
    <scope>NUCLEOTIDE SEQUENCE [LARGE SCALE GENOMIC DNA]</scope>
    <source>
        <strain evidence="2">59-99</strain>
    </source>
</reference>
<evidence type="ECO:0000313" key="3">
    <source>
        <dbReference type="Proteomes" id="UP000184233"/>
    </source>
</evidence>
<protein>
    <recommendedName>
        <fullName evidence="4">EF-hand domain-containing protein</fullName>
    </recommendedName>
</protein>
<dbReference type="AlphaFoldDB" id="A0A1M3KWY6"/>
<comment type="caution">
    <text evidence="2">The sequence shown here is derived from an EMBL/GenBank/DDBJ whole genome shotgun (WGS) entry which is preliminary data.</text>
</comment>
<dbReference type="EMBL" id="MKVH01000024">
    <property type="protein sequence ID" value="OJX56956.1"/>
    <property type="molecule type" value="Genomic_DNA"/>
</dbReference>
<evidence type="ECO:0000313" key="2">
    <source>
        <dbReference type="EMBL" id="OJX56956.1"/>
    </source>
</evidence>
<gene>
    <name evidence="2" type="ORF">BGO89_10570</name>
</gene>
<proteinExistence type="predicted"/>
<evidence type="ECO:0008006" key="4">
    <source>
        <dbReference type="Google" id="ProtNLM"/>
    </source>
</evidence>
<dbReference type="Proteomes" id="UP000184233">
    <property type="component" value="Unassembled WGS sequence"/>
</dbReference>
<keyword evidence="1" id="KW-0732">Signal</keyword>
<accession>A0A1M3KWY6</accession>
<organism evidence="2 3">
    <name type="scientific">Candidatus Kapaibacterium thiocyanatum</name>
    <dbReference type="NCBI Taxonomy" id="1895771"/>
    <lineage>
        <taxon>Bacteria</taxon>
        <taxon>Pseudomonadati</taxon>
        <taxon>Candidatus Kapaibacteriota</taxon>
        <taxon>Candidatus Kapaibacteriia</taxon>
        <taxon>Candidatus Kapaibacteriales</taxon>
        <taxon>Candidatus Kapaibacteriaceae</taxon>
        <taxon>Candidatus Kapaibacterium</taxon>
    </lineage>
</organism>
<dbReference type="STRING" id="1895771.BGO89_10570"/>
<sequence>MMRQRSYGVLAVLAMLLAGGVAAYAQQPSLLTSQGKIHNVGTIKVYGDAALKQDSIGGMVQYLRNHAADTQLVAHTTYDSVYFEGQSRKILKDVTRPLVAASLFSSADTLTVFDMVAATHIEAHGRLMHEGLINPGRRDGTVMVNGAARQEISGEGLVPVLEVDNAQGVDVTRGGGLRIVERLDLQDGQVLNTASDNLAMQRDAWIWRSDKGSIAQAPGTDQRLNLRYYGLALTRGGAEMLRTATVLQKLHQDNPGGVELPWDVTINDSLVLRGHIFTELDTPTAVSSALRYTSATLDPVFVGLWPEINGRMVRTSLVPGRRMVMNSTHNFIRFERDADMGSVRMASVRVKPSTVPLPTSQGVDKVRRFYQMDFQDATGITVPDSTYVLEFGYAWRSDSLPSVENAGVIETIPALVIKIDSLALERFIVDKYATDGISTLPTQSDDIWRYSSAHGIRSSGDFAIGLSSFATVWVMRARVYLEGAMRSYADNLAPVMATDLRQRNLVPTTPPNEYPYTLDPLRSAIVVPTLPDSIVDWMIVEFRTSISSSSAVHYQTALLTRNGYVVDPVTFLPLPIRSIRPGDYYIVFRHRNHLAVMTQDAETVAPSNVNRALDFTTGLDLFGGAASMKLLGVADGRRWFGMVAGNVDHDDDVRRIDHNLIWDNRDIEGFSLFDTDLDGIISTKDWNVSWNNRGRSSAVPR</sequence>
<feature type="chain" id="PRO_5012183208" description="EF-hand domain-containing protein" evidence="1">
    <location>
        <begin position="26"/>
        <end position="701"/>
    </location>
</feature>
<feature type="signal peptide" evidence="1">
    <location>
        <begin position="1"/>
        <end position="25"/>
    </location>
</feature>